<keyword evidence="5 8" id="KW-1133">Transmembrane helix</keyword>
<comment type="subcellular location">
    <subcellularLocation>
        <location evidence="1">Cell membrane</location>
    </subcellularLocation>
</comment>
<keyword evidence="10" id="KW-1185">Reference proteome</keyword>
<gene>
    <name evidence="9" type="ORF">Zmor_025852</name>
</gene>
<evidence type="ECO:0000256" key="5">
    <source>
        <dbReference type="ARBA" id="ARBA00022989"/>
    </source>
</evidence>
<dbReference type="GO" id="GO:0005886">
    <property type="term" value="C:plasma membrane"/>
    <property type="evidence" value="ECO:0007669"/>
    <property type="project" value="UniProtKB-SubCell"/>
</dbReference>
<dbReference type="GO" id="GO:0005737">
    <property type="term" value="C:cytoplasm"/>
    <property type="evidence" value="ECO:0007669"/>
    <property type="project" value="TreeGrafter"/>
</dbReference>
<dbReference type="PANTHER" id="PTHR11923">
    <property type="entry name" value="SCAVENGER RECEPTOR CLASS B TYPE-1 SR-B1"/>
    <property type="match status" value="1"/>
</dbReference>
<dbReference type="InterPro" id="IPR002159">
    <property type="entry name" value="CD36_fam"/>
</dbReference>
<evidence type="ECO:0000256" key="6">
    <source>
        <dbReference type="ARBA" id="ARBA00023136"/>
    </source>
</evidence>
<organism evidence="9 10">
    <name type="scientific">Zophobas morio</name>
    <dbReference type="NCBI Taxonomy" id="2755281"/>
    <lineage>
        <taxon>Eukaryota</taxon>
        <taxon>Metazoa</taxon>
        <taxon>Ecdysozoa</taxon>
        <taxon>Arthropoda</taxon>
        <taxon>Hexapoda</taxon>
        <taxon>Insecta</taxon>
        <taxon>Pterygota</taxon>
        <taxon>Neoptera</taxon>
        <taxon>Endopterygota</taxon>
        <taxon>Coleoptera</taxon>
        <taxon>Polyphaga</taxon>
        <taxon>Cucujiformia</taxon>
        <taxon>Tenebrionidae</taxon>
        <taxon>Zophobas</taxon>
    </lineage>
</organism>
<evidence type="ECO:0000256" key="2">
    <source>
        <dbReference type="ARBA" id="ARBA00010532"/>
    </source>
</evidence>
<proteinExistence type="inferred from homology"/>
<dbReference type="Proteomes" id="UP001168821">
    <property type="component" value="Unassembled WGS sequence"/>
</dbReference>
<dbReference type="PANTHER" id="PTHR11923:SF93">
    <property type="entry name" value="GH07959P-RELATED"/>
    <property type="match status" value="1"/>
</dbReference>
<dbReference type="EMBL" id="JALNTZ010000008">
    <property type="protein sequence ID" value="KAJ3643120.1"/>
    <property type="molecule type" value="Genomic_DNA"/>
</dbReference>
<evidence type="ECO:0000256" key="7">
    <source>
        <dbReference type="ARBA" id="ARBA00023180"/>
    </source>
</evidence>
<reference evidence="9" key="1">
    <citation type="journal article" date="2023" name="G3 (Bethesda)">
        <title>Whole genome assemblies of Zophobas morio and Tenebrio molitor.</title>
        <authorList>
            <person name="Kaur S."/>
            <person name="Stinson S.A."/>
            <person name="diCenzo G.C."/>
        </authorList>
    </citation>
    <scope>NUCLEOTIDE SEQUENCE</scope>
    <source>
        <strain evidence="9">QUZm001</strain>
    </source>
</reference>
<dbReference type="GO" id="GO:0005044">
    <property type="term" value="F:scavenger receptor activity"/>
    <property type="evidence" value="ECO:0007669"/>
    <property type="project" value="TreeGrafter"/>
</dbReference>
<protein>
    <recommendedName>
        <fullName evidence="11">Protein croquemort</fullName>
    </recommendedName>
</protein>
<evidence type="ECO:0000256" key="8">
    <source>
        <dbReference type="SAM" id="Phobius"/>
    </source>
</evidence>
<evidence type="ECO:0000256" key="3">
    <source>
        <dbReference type="ARBA" id="ARBA00022475"/>
    </source>
</evidence>
<name>A0AA38HSK3_9CUCU</name>
<accession>A0AA38HSK3</accession>
<feature type="transmembrane region" description="Helical" evidence="8">
    <location>
        <begin position="435"/>
        <end position="468"/>
    </location>
</feature>
<keyword evidence="7" id="KW-0325">Glycoprotein</keyword>
<evidence type="ECO:0000313" key="10">
    <source>
        <dbReference type="Proteomes" id="UP001168821"/>
    </source>
</evidence>
<keyword evidence="4 8" id="KW-0812">Transmembrane</keyword>
<evidence type="ECO:0008006" key="11">
    <source>
        <dbReference type="Google" id="ProtNLM"/>
    </source>
</evidence>
<evidence type="ECO:0000313" key="9">
    <source>
        <dbReference type="EMBL" id="KAJ3643120.1"/>
    </source>
</evidence>
<keyword evidence="6 8" id="KW-0472">Membrane</keyword>
<keyword evidence="3" id="KW-1003">Cell membrane</keyword>
<evidence type="ECO:0000256" key="4">
    <source>
        <dbReference type="ARBA" id="ARBA00022692"/>
    </source>
</evidence>
<comment type="similarity">
    <text evidence="2">Belongs to the CD36 family.</text>
</comment>
<sequence>MQCTLSQSSSVLGNRGPSHYAAFALDIDILLLKTNICGLAFTCLWSVIFDSLLTLREGSLLYKYWKDIPVELKTDFYFFNWTNPEDFYNLSAKPRFEEIGPYTFWQSEKKVNISWNDNGTVTFRVEKYWRYESGNLNDTIVTMNPVPVGASYILRNWNYFIKKGIFIALHPIFRNLQITKTVGELLFEGYPEPLIKIARAIPLFAKHNFPNWDRFGWVYSRNGSSEFEGTFTMGTGVNSTFGQIDSWSGYQRTPFFNSPCNEVYGSAGQFFERNLKKDSVKVFSTDLRRSVNLTFDREEIVAGVVGYRYIVDDRLLDNGTIYPENRCFCNGDCLPSGMLNLSNTRHGYPLFLSLPHFYRADPYYANLIDGVKPDSNIDEFSVTIEPITGIPVKADAKIQASFFVQPIPGVLMFETAPKFMLPVIWTRQTFEIEGLYAVMLWILVNFSVICISIGISMVMLSLGTFSFITYKRHLAYLRQQKRLEFLKEQNIPLKTEFIQR</sequence>
<dbReference type="PRINTS" id="PR01609">
    <property type="entry name" value="CD36FAMILY"/>
</dbReference>
<dbReference type="Pfam" id="PF01130">
    <property type="entry name" value="CD36"/>
    <property type="match status" value="1"/>
</dbReference>
<evidence type="ECO:0000256" key="1">
    <source>
        <dbReference type="ARBA" id="ARBA00004236"/>
    </source>
</evidence>
<dbReference type="AlphaFoldDB" id="A0AA38HSK3"/>
<comment type="caution">
    <text evidence="9">The sequence shown here is derived from an EMBL/GenBank/DDBJ whole genome shotgun (WGS) entry which is preliminary data.</text>
</comment>